<dbReference type="SUPFAM" id="SSF52833">
    <property type="entry name" value="Thioredoxin-like"/>
    <property type="match status" value="1"/>
</dbReference>
<proteinExistence type="predicted"/>
<dbReference type="CDD" id="cd02989">
    <property type="entry name" value="Phd_like_TxnDC9"/>
    <property type="match status" value="1"/>
</dbReference>
<gene>
    <name evidence="2" type="ORF">SACU0126_LOCUS30587</name>
</gene>
<dbReference type="Gene3D" id="3.40.30.10">
    <property type="entry name" value="Glutaredoxin"/>
    <property type="match status" value="1"/>
</dbReference>
<sequence length="157" mass="18260">MKSKHTEEQDNRIKGHGQYTEIVEQEFLPLVTKSKYCVVHFYHNDFERCKIINMHLRNIAMKHTEAKFAYLNAEKCPFFIQKLNIQMLPTVIMFNDGVAVDRICGFDDLGGVDDFPELILTRRLIFGGVLAPLNDKEEGRSKITKKKAVYNEVEDDY</sequence>
<feature type="domain" description="Thioredoxin" evidence="1">
    <location>
        <begin position="21"/>
        <end position="106"/>
    </location>
</feature>
<protein>
    <recommendedName>
        <fullName evidence="1">Thioredoxin domain-containing protein</fullName>
    </recommendedName>
</protein>
<dbReference type="Pfam" id="PF00085">
    <property type="entry name" value="Thioredoxin"/>
    <property type="match status" value="1"/>
</dbReference>
<dbReference type="AlphaFoldDB" id="A0A7S3X632"/>
<evidence type="ECO:0000259" key="1">
    <source>
        <dbReference type="Pfam" id="PF00085"/>
    </source>
</evidence>
<organism evidence="2">
    <name type="scientific">Strombidinopsis acuminata</name>
    <dbReference type="NCBI Taxonomy" id="141414"/>
    <lineage>
        <taxon>Eukaryota</taxon>
        <taxon>Sar</taxon>
        <taxon>Alveolata</taxon>
        <taxon>Ciliophora</taxon>
        <taxon>Intramacronucleata</taxon>
        <taxon>Spirotrichea</taxon>
        <taxon>Choreotrichia</taxon>
        <taxon>Choreotrichida</taxon>
        <taxon>Strombidinopsidae</taxon>
        <taxon>Strombidinopsis</taxon>
    </lineage>
</organism>
<dbReference type="EMBL" id="HBIQ01096014">
    <property type="protein sequence ID" value="CAE0594698.1"/>
    <property type="molecule type" value="Transcribed_RNA"/>
</dbReference>
<accession>A0A7S3X632</accession>
<dbReference type="PANTHER" id="PTHR21148">
    <property type="entry name" value="THIOREDOXIN DOMAIN-CONTAINING PROTEIN 9"/>
    <property type="match status" value="1"/>
</dbReference>
<evidence type="ECO:0000313" key="2">
    <source>
        <dbReference type="EMBL" id="CAE0594698.1"/>
    </source>
</evidence>
<dbReference type="InterPro" id="IPR036249">
    <property type="entry name" value="Thioredoxin-like_sf"/>
</dbReference>
<name>A0A7S3X632_9SPIT</name>
<dbReference type="InterPro" id="IPR013766">
    <property type="entry name" value="Thioredoxin_domain"/>
</dbReference>
<reference evidence="2" key="1">
    <citation type="submission" date="2021-01" db="EMBL/GenBank/DDBJ databases">
        <authorList>
            <person name="Corre E."/>
            <person name="Pelletier E."/>
            <person name="Niang G."/>
            <person name="Scheremetjew M."/>
            <person name="Finn R."/>
            <person name="Kale V."/>
            <person name="Holt S."/>
            <person name="Cochrane G."/>
            <person name="Meng A."/>
            <person name="Brown T."/>
            <person name="Cohen L."/>
        </authorList>
    </citation>
    <scope>NUCLEOTIDE SEQUENCE</scope>
    <source>
        <strain evidence="2">SPMC142</strain>
    </source>
</reference>